<name>A0A1M6SHZ0_9BURK</name>
<feature type="transmembrane region" description="Helical" evidence="1">
    <location>
        <begin position="16"/>
        <end position="37"/>
    </location>
</feature>
<sequence>MQQATASSWKSRLKTVIFAVLAFGAVGAFLTSMWAVLEVLRWLGGLMFIDVHEGRYIRLDSNSIINVWPNNVLVFFYTLVVPSLLAGALEQYRKRAKRKRRTVATAGTGSGWRLLCLRLTGVTLALFVLAVPGMNTYTILTPVAIVQKTFFSLHADTYPISALSGIACTVAGRGAIFTDFSLTDGRQLSLSGFDTRVVTALAKVRGIRIDYDSRCASGVGVPSYDPSAAPLAAFFRGT</sequence>
<dbReference type="RefSeq" id="WP_073430379.1">
    <property type="nucleotide sequence ID" value="NZ_CADFGY010000023.1"/>
</dbReference>
<keyword evidence="1" id="KW-0472">Membrane</keyword>
<proteinExistence type="predicted"/>
<organism evidence="2 3">
    <name type="scientific">Paraburkholderia terricola</name>
    <dbReference type="NCBI Taxonomy" id="169427"/>
    <lineage>
        <taxon>Bacteria</taxon>
        <taxon>Pseudomonadati</taxon>
        <taxon>Pseudomonadota</taxon>
        <taxon>Betaproteobacteria</taxon>
        <taxon>Burkholderiales</taxon>
        <taxon>Burkholderiaceae</taxon>
        <taxon>Paraburkholderia</taxon>
    </lineage>
</organism>
<protein>
    <submittedName>
        <fullName evidence="2">Uncharacterized protein</fullName>
    </submittedName>
</protein>
<evidence type="ECO:0000313" key="3">
    <source>
        <dbReference type="Proteomes" id="UP000184395"/>
    </source>
</evidence>
<evidence type="ECO:0000313" key="2">
    <source>
        <dbReference type="EMBL" id="SHK44249.1"/>
    </source>
</evidence>
<dbReference type="EMBL" id="FRAB01000022">
    <property type="protein sequence ID" value="SHK44249.1"/>
    <property type="molecule type" value="Genomic_DNA"/>
</dbReference>
<accession>A0A1M6SHZ0</accession>
<evidence type="ECO:0000256" key="1">
    <source>
        <dbReference type="SAM" id="Phobius"/>
    </source>
</evidence>
<dbReference type="OrthoDB" id="9900873at2"/>
<feature type="transmembrane region" description="Helical" evidence="1">
    <location>
        <begin position="110"/>
        <end position="131"/>
    </location>
</feature>
<keyword evidence="1" id="KW-0812">Transmembrane</keyword>
<gene>
    <name evidence="2" type="ORF">SAMN05192548_102283</name>
</gene>
<reference evidence="2 3" key="1">
    <citation type="submission" date="2016-11" db="EMBL/GenBank/DDBJ databases">
        <authorList>
            <person name="Jaros S."/>
            <person name="Januszkiewicz K."/>
            <person name="Wedrychowicz H."/>
        </authorList>
    </citation>
    <scope>NUCLEOTIDE SEQUENCE [LARGE SCALE GENOMIC DNA]</scope>
    <source>
        <strain evidence="2 3">LMG 20594</strain>
    </source>
</reference>
<dbReference type="Proteomes" id="UP000184395">
    <property type="component" value="Unassembled WGS sequence"/>
</dbReference>
<feature type="transmembrane region" description="Helical" evidence="1">
    <location>
        <begin position="72"/>
        <end position="89"/>
    </location>
</feature>
<dbReference type="AlphaFoldDB" id="A0A1M6SHZ0"/>
<keyword evidence="1" id="KW-1133">Transmembrane helix</keyword>